<sequence>MTGIPDGDIENLVLKNVVALEDYRGMVARGIGPGAVAWTKAELQKKDAQCHQSQAKHATQLEDLYRGKMLLRQVIHIVLPTVPMVGEGKRAMLQRKLEIVA</sequence>
<gene>
    <name evidence="1" type="ORF">PHISCL_02919</name>
</gene>
<evidence type="ECO:0000313" key="2">
    <source>
        <dbReference type="Proteomes" id="UP000266188"/>
    </source>
</evidence>
<dbReference type="EMBL" id="MVGC01000069">
    <property type="protein sequence ID" value="RJE24774.1"/>
    <property type="molecule type" value="Genomic_DNA"/>
</dbReference>
<keyword evidence="2" id="KW-1185">Reference proteome</keyword>
<dbReference type="AlphaFoldDB" id="A0A3A2ZZH0"/>
<accession>A0A3A2ZZH0</accession>
<dbReference type="Proteomes" id="UP000266188">
    <property type="component" value="Unassembled WGS sequence"/>
</dbReference>
<comment type="caution">
    <text evidence="1">The sequence shown here is derived from an EMBL/GenBank/DDBJ whole genome shotgun (WGS) entry which is preliminary data.</text>
</comment>
<proteinExistence type="predicted"/>
<evidence type="ECO:0000313" key="1">
    <source>
        <dbReference type="EMBL" id="RJE24774.1"/>
    </source>
</evidence>
<organism evidence="1 2">
    <name type="scientific">Aspergillus sclerotialis</name>
    <dbReference type="NCBI Taxonomy" id="2070753"/>
    <lineage>
        <taxon>Eukaryota</taxon>
        <taxon>Fungi</taxon>
        <taxon>Dikarya</taxon>
        <taxon>Ascomycota</taxon>
        <taxon>Pezizomycotina</taxon>
        <taxon>Eurotiomycetes</taxon>
        <taxon>Eurotiomycetidae</taxon>
        <taxon>Eurotiales</taxon>
        <taxon>Aspergillaceae</taxon>
        <taxon>Aspergillus</taxon>
        <taxon>Aspergillus subgen. Polypaecilum</taxon>
    </lineage>
</organism>
<name>A0A3A2ZZH0_9EURO</name>
<protein>
    <submittedName>
        <fullName evidence="1">Uncharacterized protein</fullName>
    </submittedName>
</protein>
<reference evidence="2" key="1">
    <citation type="submission" date="2017-02" db="EMBL/GenBank/DDBJ databases">
        <authorList>
            <person name="Tafer H."/>
            <person name="Lopandic K."/>
        </authorList>
    </citation>
    <scope>NUCLEOTIDE SEQUENCE [LARGE SCALE GENOMIC DNA]</scope>
    <source>
        <strain evidence="2">CBS 366.77</strain>
    </source>
</reference>